<dbReference type="InterPro" id="IPR050151">
    <property type="entry name" value="Class-I_Pyr_Nuc-Dis_Oxidored"/>
</dbReference>
<reference evidence="9 10" key="1">
    <citation type="journal article" date="2009" name="Stand. Genomic Sci.">
        <title>Complete genome sequence of Catenulispora acidiphila type strain (ID 139908).</title>
        <authorList>
            <person name="Copeland A."/>
            <person name="Lapidus A."/>
            <person name="Glavina Del Rio T."/>
            <person name="Nolan M."/>
            <person name="Lucas S."/>
            <person name="Chen F."/>
            <person name="Tice H."/>
            <person name="Cheng J.F."/>
            <person name="Bruce D."/>
            <person name="Goodwin L."/>
            <person name="Pitluck S."/>
            <person name="Mikhailova N."/>
            <person name="Pati A."/>
            <person name="Ivanova N."/>
            <person name="Mavromatis K."/>
            <person name="Chen A."/>
            <person name="Palaniappan K."/>
            <person name="Chain P."/>
            <person name="Land M."/>
            <person name="Hauser L."/>
            <person name="Chang Y.J."/>
            <person name="Jeffries C.D."/>
            <person name="Chertkov O."/>
            <person name="Brettin T."/>
            <person name="Detter J.C."/>
            <person name="Han C."/>
            <person name="Ali Z."/>
            <person name="Tindall B.J."/>
            <person name="Goker M."/>
            <person name="Bristow J."/>
            <person name="Eisen J.A."/>
            <person name="Markowitz V."/>
            <person name="Hugenholtz P."/>
            <person name="Kyrpides N.C."/>
            <person name="Klenk H.P."/>
        </authorList>
    </citation>
    <scope>NUCLEOTIDE SEQUENCE [LARGE SCALE GENOMIC DNA]</scope>
    <source>
        <strain evidence="10">DSM 44928 / JCM 14897 / NBRC 102108 / NRRL B-24433 / ID139908</strain>
    </source>
</reference>
<comment type="similarity">
    <text evidence="1">Belongs to the class-I pyridine nucleotide-disulfide oxidoreductase family.</text>
</comment>
<dbReference type="STRING" id="479433.Caci_4568"/>
<feature type="domain" description="Pyridine nucleotide-disulphide oxidoreductase dimerisation" evidence="7">
    <location>
        <begin position="402"/>
        <end position="508"/>
    </location>
</feature>
<dbReference type="PRINTS" id="PR00368">
    <property type="entry name" value="FADPNR"/>
</dbReference>
<keyword evidence="3 5" id="KW-0274">FAD</keyword>
<feature type="binding site" evidence="5">
    <location>
        <position position="354"/>
    </location>
    <ligand>
        <name>FAD</name>
        <dbReference type="ChEBI" id="CHEBI:57692"/>
    </ligand>
</feature>
<evidence type="ECO:0000313" key="10">
    <source>
        <dbReference type="Proteomes" id="UP000000851"/>
    </source>
</evidence>
<dbReference type="InterPro" id="IPR016156">
    <property type="entry name" value="FAD/NAD-linked_Rdtase_dimer_sf"/>
</dbReference>
<dbReference type="SUPFAM" id="SSF51905">
    <property type="entry name" value="FAD/NAD(P)-binding domain"/>
    <property type="match status" value="1"/>
</dbReference>
<evidence type="ECO:0000256" key="6">
    <source>
        <dbReference type="PIRSR" id="PIRSR000350-4"/>
    </source>
</evidence>
<dbReference type="SUPFAM" id="SSF55424">
    <property type="entry name" value="FAD/NAD-linked reductases, dimerisation (C-terminal) domain"/>
    <property type="match status" value="1"/>
</dbReference>
<dbReference type="PANTHER" id="PTHR22912">
    <property type="entry name" value="DISULFIDE OXIDOREDUCTASE"/>
    <property type="match status" value="1"/>
</dbReference>
<feature type="binding site" evidence="5">
    <location>
        <position position="94"/>
    </location>
    <ligand>
        <name>FAD</name>
        <dbReference type="ChEBI" id="CHEBI:57692"/>
    </ligand>
</feature>
<organism evidence="9 10">
    <name type="scientific">Catenulispora acidiphila (strain DSM 44928 / JCM 14897 / NBRC 102108 / NRRL B-24433 / ID139908)</name>
    <dbReference type="NCBI Taxonomy" id="479433"/>
    <lineage>
        <taxon>Bacteria</taxon>
        <taxon>Bacillati</taxon>
        <taxon>Actinomycetota</taxon>
        <taxon>Actinomycetes</taxon>
        <taxon>Catenulisporales</taxon>
        <taxon>Catenulisporaceae</taxon>
        <taxon>Catenulispora</taxon>
    </lineage>
</organism>
<evidence type="ECO:0000256" key="2">
    <source>
        <dbReference type="ARBA" id="ARBA00022630"/>
    </source>
</evidence>
<name>C7PXX0_CATAD</name>
<keyword evidence="5" id="KW-0547">Nucleotide-binding</keyword>
<dbReference type="GO" id="GO:0006103">
    <property type="term" value="P:2-oxoglutarate metabolic process"/>
    <property type="evidence" value="ECO:0007669"/>
    <property type="project" value="TreeGrafter"/>
</dbReference>
<dbReference type="InterPro" id="IPR004099">
    <property type="entry name" value="Pyr_nucl-diS_OxRdtase_dimer"/>
</dbReference>
<keyword evidence="4 5" id="KW-0520">NAD</keyword>
<dbReference type="InterPro" id="IPR023753">
    <property type="entry name" value="FAD/NAD-binding_dom"/>
</dbReference>
<dbReference type="InterPro" id="IPR001100">
    <property type="entry name" value="Pyr_nuc-diS_OxRdtase"/>
</dbReference>
<dbReference type="PANTHER" id="PTHR22912:SF151">
    <property type="entry name" value="DIHYDROLIPOYL DEHYDROGENASE, MITOCHONDRIAL"/>
    <property type="match status" value="1"/>
</dbReference>
<dbReference type="Pfam" id="PF02852">
    <property type="entry name" value="Pyr_redox_dim"/>
    <property type="match status" value="1"/>
</dbReference>
<dbReference type="PRINTS" id="PR00411">
    <property type="entry name" value="PNDRDTASEI"/>
</dbReference>
<proteinExistence type="inferred from homology"/>
<evidence type="ECO:0000256" key="1">
    <source>
        <dbReference type="ARBA" id="ARBA00007532"/>
    </source>
</evidence>
<dbReference type="Proteomes" id="UP000000851">
    <property type="component" value="Chromosome"/>
</dbReference>
<dbReference type="eggNOG" id="COG1249">
    <property type="taxonomic scope" value="Bacteria"/>
</dbReference>
<gene>
    <name evidence="9" type="ordered locus">Caci_4568</name>
</gene>
<sequence>MEAPDENVVEAAQEMVAEGAPTFAHGAAPAVGDDGTADTIDPPDGEVFDVIVVGGGPTGENLADRAHAGGLSVAVVEHELVGGECSYWACMPSKALLRPVAAVADARRVDGAKQAVTGELDVAAILARRDEFTSNWKDDGQVDWLAKAGLCLVRGHARLDGERRVVVRTPEGTDRILNARHAVALCTGTQASVPDLPGVAEAKVWTSREATSAKHVPGRLAVIGGGVVAVEMAAAWRALGSEVTLLVRDDRLLTGMEPFAGELVAEKLAEDGVDVRFGESATAVRRQDDGTVDLTLAGGGTLTADEVLFATGRRPATADLGLDSVGLKPGSWLPVDETGLVQGVSGTWLYSAGDVNHRALLTHQGKYQGRIFGGAIADRAFGRELDTAPWGRSVATADVRAVPQVVFSDPEAAAAGLTLKQAQDQGLNVRAVDYDLGQVAGAALYADGYRGRARAVVDLDREVLVGVTFVGPGVAELVHSAAMAVAAEVPLSRLWHVVPAYPTLGEVWLRLLETYRG</sequence>
<protein>
    <submittedName>
        <fullName evidence="9">FAD-dependent pyridine nucleotide-disulphide oxidoreductase</fullName>
    </submittedName>
</protein>
<accession>C7PXX0</accession>
<keyword evidence="2" id="KW-0285">Flavoprotein</keyword>
<dbReference type="GO" id="GO:0004148">
    <property type="term" value="F:dihydrolipoyl dehydrogenase (NADH) activity"/>
    <property type="evidence" value="ECO:0007669"/>
    <property type="project" value="TreeGrafter"/>
</dbReference>
<dbReference type="InParanoid" id="C7PXX0"/>
<feature type="disulfide bond" description="Redox-active" evidence="6">
    <location>
        <begin position="85"/>
        <end position="90"/>
    </location>
</feature>
<dbReference type="EMBL" id="CP001700">
    <property type="protein sequence ID" value="ACU73430.1"/>
    <property type="molecule type" value="Genomic_DNA"/>
</dbReference>
<evidence type="ECO:0000259" key="8">
    <source>
        <dbReference type="Pfam" id="PF07992"/>
    </source>
</evidence>
<dbReference type="HOGENOM" id="CLU_016755_1_3_11"/>
<dbReference type="Gene3D" id="3.50.50.60">
    <property type="entry name" value="FAD/NAD(P)-binding domain"/>
    <property type="match status" value="2"/>
</dbReference>
<dbReference type="Gene3D" id="3.30.390.30">
    <property type="match status" value="1"/>
</dbReference>
<dbReference type="AlphaFoldDB" id="C7PXX0"/>
<keyword evidence="10" id="KW-1185">Reference proteome</keyword>
<feature type="binding site" evidence="5">
    <location>
        <begin position="224"/>
        <end position="231"/>
    </location>
    <ligand>
        <name>NAD(+)</name>
        <dbReference type="ChEBI" id="CHEBI:57540"/>
    </ligand>
</feature>
<dbReference type="PIRSF" id="PIRSF000350">
    <property type="entry name" value="Mercury_reductase_MerA"/>
    <property type="match status" value="1"/>
</dbReference>
<evidence type="ECO:0000313" key="9">
    <source>
        <dbReference type="EMBL" id="ACU73430.1"/>
    </source>
</evidence>
<evidence type="ECO:0000256" key="5">
    <source>
        <dbReference type="PIRSR" id="PIRSR000350-3"/>
    </source>
</evidence>
<evidence type="ECO:0000256" key="3">
    <source>
        <dbReference type="ARBA" id="ARBA00022827"/>
    </source>
</evidence>
<evidence type="ECO:0000256" key="4">
    <source>
        <dbReference type="ARBA" id="ARBA00023027"/>
    </source>
</evidence>
<evidence type="ECO:0000259" key="7">
    <source>
        <dbReference type="Pfam" id="PF02852"/>
    </source>
</evidence>
<comment type="cofactor">
    <cofactor evidence="5">
        <name>FAD</name>
        <dbReference type="ChEBI" id="CHEBI:57692"/>
    </cofactor>
    <text evidence="5">Binds 1 FAD per subunit.</text>
</comment>
<dbReference type="RefSeq" id="WP_015793159.1">
    <property type="nucleotide sequence ID" value="NC_013131.1"/>
</dbReference>
<dbReference type="GO" id="GO:0050660">
    <property type="term" value="F:flavin adenine dinucleotide binding"/>
    <property type="evidence" value="ECO:0007669"/>
    <property type="project" value="TreeGrafter"/>
</dbReference>
<dbReference type="Pfam" id="PF07992">
    <property type="entry name" value="Pyr_redox_2"/>
    <property type="match status" value="1"/>
</dbReference>
<feature type="binding site" evidence="5">
    <location>
        <position position="312"/>
    </location>
    <ligand>
        <name>NAD(+)</name>
        <dbReference type="ChEBI" id="CHEBI:57540"/>
    </ligand>
</feature>
<dbReference type="KEGG" id="cai:Caci_4568"/>
<dbReference type="InterPro" id="IPR036188">
    <property type="entry name" value="FAD/NAD-bd_sf"/>
</dbReference>
<feature type="domain" description="FAD/NAD(P)-binding" evidence="8">
    <location>
        <begin position="48"/>
        <end position="365"/>
    </location>
</feature>